<dbReference type="STRING" id="1494590.ATN84_09085"/>
<evidence type="ECO:0000313" key="4">
    <source>
        <dbReference type="Proteomes" id="UP000070107"/>
    </source>
</evidence>
<dbReference type="Gene3D" id="3.40.50.10280">
    <property type="entry name" value="Methylene-tetrahydromethanopterin dehydrogenase, N-terminal domain"/>
    <property type="match status" value="1"/>
</dbReference>
<protein>
    <submittedName>
        <fullName evidence="3">Methylenetetrahydromethanopterin dehydrogenase</fullName>
    </submittedName>
</protein>
<organism evidence="3 4">
    <name type="scientific">Paramesorhizobium deserti</name>
    <dbReference type="NCBI Taxonomy" id="1494590"/>
    <lineage>
        <taxon>Bacteria</taxon>
        <taxon>Pseudomonadati</taxon>
        <taxon>Pseudomonadota</taxon>
        <taxon>Alphaproteobacteria</taxon>
        <taxon>Hyphomicrobiales</taxon>
        <taxon>Phyllobacteriaceae</taxon>
        <taxon>Paramesorhizobium</taxon>
    </lineage>
</organism>
<dbReference type="InterPro" id="IPR015259">
    <property type="entry name" value="Methyl-teptahyd_DH_N"/>
</dbReference>
<dbReference type="InterPro" id="IPR046346">
    <property type="entry name" value="Aminoacid_DH-like_N_sf"/>
</dbReference>
<dbReference type="InterPro" id="IPR037089">
    <property type="entry name" value="Methyl-teptahyd_DH_N_sf"/>
</dbReference>
<dbReference type="Gene3D" id="3.40.50.720">
    <property type="entry name" value="NAD(P)-binding Rossmann-like Domain"/>
    <property type="match status" value="1"/>
</dbReference>
<evidence type="ECO:0000256" key="1">
    <source>
        <dbReference type="ARBA" id="ARBA00023002"/>
    </source>
</evidence>
<dbReference type="Pfam" id="PF09176">
    <property type="entry name" value="Mpt_N"/>
    <property type="match status" value="1"/>
</dbReference>
<comment type="caution">
    <text evidence="3">The sequence shown here is derived from an EMBL/GenBank/DDBJ whole genome shotgun (WGS) entry which is preliminary data.</text>
</comment>
<accession>A0A135HWD3</accession>
<evidence type="ECO:0000259" key="2">
    <source>
        <dbReference type="Pfam" id="PF09176"/>
    </source>
</evidence>
<dbReference type="OrthoDB" id="7929761at2"/>
<dbReference type="GO" id="GO:0016491">
    <property type="term" value="F:oxidoreductase activity"/>
    <property type="evidence" value="ECO:0007669"/>
    <property type="project" value="UniProtKB-KW"/>
</dbReference>
<dbReference type="InterPro" id="IPR036291">
    <property type="entry name" value="NAD(P)-bd_dom_sf"/>
</dbReference>
<proteinExistence type="predicted"/>
<dbReference type="EMBL" id="LNTU01000012">
    <property type="protein sequence ID" value="KXF77513.1"/>
    <property type="molecule type" value="Genomic_DNA"/>
</dbReference>
<reference evidence="3 4" key="1">
    <citation type="submission" date="2015-11" db="EMBL/GenBank/DDBJ databases">
        <title>Draft genome sequence of Paramesorhizobium deserti A-3-E, a strain highly resistant to diverse beta-lactam antibiotics.</title>
        <authorList>
            <person name="Lv R."/>
            <person name="Yang X."/>
            <person name="Fang N."/>
            <person name="Guo J."/>
            <person name="Luo X."/>
            <person name="Peng F."/>
            <person name="Yang R."/>
            <person name="Cui Y."/>
            <person name="Fang C."/>
            <person name="Song Y."/>
        </authorList>
    </citation>
    <scope>NUCLEOTIDE SEQUENCE [LARGE SCALE GENOMIC DNA]</scope>
    <source>
        <strain evidence="3 4">A-3-E</strain>
    </source>
</reference>
<gene>
    <name evidence="3" type="ORF">ATN84_09085</name>
</gene>
<dbReference type="AlphaFoldDB" id="A0A135HWD3"/>
<dbReference type="SUPFAM" id="SSF53223">
    <property type="entry name" value="Aminoacid dehydrogenase-like, N-terminal domain"/>
    <property type="match status" value="1"/>
</dbReference>
<evidence type="ECO:0000313" key="3">
    <source>
        <dbReference type="EMBL" id="KXF77513.1"/>
    </source>
</evidence>
<name>A0A135HWD3_9HYPH</name>
<dbReference type="SUPFAM" id="SSF51735">
    <property type="entry name" value="NAD(P)-binding Rossmann-fold domains"/>
    <property type="match status" value="1"/>
</dbReference>
<sequence>MTRKTILHMLTPLRQMSPFDVNIAIDAGYDAVVPYTDVGLSDVGNLVQDAIFSRPPDAGVATGIFLAGKDAPTGLDMLDAAKKAMVPPFEISVFADPAGSFTTAAAMVAKVEKALAKHHERRLADVSVAIFGATGVVGYCTAVIAASEGADVKIVGHDGLRRVEEIAASIKDRFGVTVTPVDGSSEEKKSEIVKGANVLLAAAKAGVQVISTAQLQNAPDLLVAADVNAVPPAGIEGLKVNANGEQLDGTKAIGIGPLSIGNVKYKTQSGLFVRMIEAKKPVIFDFRDAFTLARDLAK</sequence>
<keyword evidence="4" id="KW-1185">Reference proteome</keyword>
<keyword evidence="1" id="KW-0560">Oxidoreductase</keyword>
<feature type="domain" description="Methylene-tetrahydromethanopterin dehydrogenase N-terminal" evidence="2">
    <location>
        <begin position="18"/>
        <end position="98"/>
    </location>
</feature>
<dbReference type="Proteomes" id="UP000070107">
    <property type="component" value="Unassembled WGS sequence"/>
</dbReference>